<dbReference type="GO" id="GO:0003676">
    <property type="term" value="F:nucleic acid binding"/>
    <property type="evidence" value="ECO:0007669"/>
    <property type="project" value="InterPro"/>
</dbReference>
<dbReference type="STRING" id="98765.A0A2R6QBA2"/>
<feature type="domain" description="Gfd2/YDR514C-like C-terminal" evidence="1">
    <location>
        <begin position="167"/>
        <end position="342"/>
    </location>
</feature>
<keyword evidence="3" id="KW-1185">Reference proteome</keyword>
<dbReference type="AlphaFoldDB" id="A0A2R6QBA2"/>
<dbReference type="GO" id="GO:0005634">
    <property type="term" value="C:nucleus"/>
    <property type="evidence" value="ECO:0007669"/>
    <property type="project" value="TreeGrafter"/>
</dbReference>
<protein>
    <recommendedName>
        <fullName evidence="1">Gfd2/YDR514C-like C-terminal domain-containing protein</fullName>
    </recommendedName>
</protein>
<dbReference type="InterPro" id="IPR048519">
    <property type="entry name" value="Gfd2/YDR514C-like_C"/>
</dbReference>
<evidence type="ECO:0000313" key="2">
    <source>
        <dbReference type="EMBL" id="PSS05409.1"/>
    </source>
</evidence>
<dbReference type="Proteomes" id="UP000186601">
    <property type="component" value="Unassembled WGS sequence"/>
</dbReference>
<dbReference type="SUPFAM" id="SSF53098">
    <property type="entry name" value="Ribonuclease H-like"/>
    <property type="match status" value="1"/>
</dbReference>
<name>A0A2R6QBA2_9APHY</name>
<dbReference type="InterPro" id="IPR040151">
    <property type="entry name" value="Gfd2/YDR514C-like"/>
</dbReference>
<dbReference type="EMBL" id="MLYV02000373">
    <property type="protein sequence ID" value="PSS05409.1"/>
    <property type="molecule type" value="Genomic_DNA"/>
</dbReference>
<dbReference type="InterPro" id="IPR012337">
    <property type="entry name" value="RNaseH-like_sf"/>
</dbReference>
<dbReference type="Gene3D" id="3.30.420.10">
    <property type="entry name" value="Ribonuclease H-like superfamily/Ribonuclease H"/>
    <property type="match status" value="1"/>
</dbReference>
<dbReference type="OrthoDB" id="5953249at2759"/>
<proteinExistence type="predicted"/>
<sequence>MPASRPVAVAVGYYRFTDIFFEWHQALPNPQTVGPLKATIAYDALVHPDHPLRKAGVDGIELYIGTFPNGEARLLFSSAQIEYIRYWIHAVGLAEELIPLPGGDWLIQKNDMLSCSPAVYNDPAVLKKAIKTIDKNNKRLKGSEPLLTSRRLGFERVRTYWASKAGTWIAIDIEAWDRDHTVLTEFGWSLIRWEKGEEISEAGHLTVEEHRSYYNTFVAHNREHYSFGESEEVDKKTFKKRIRDLIGENRSKGPLFLVFHDANQDVKYLRSSAIEAPITNLTYILPDTTPNDGLYVVDTADMFAALEGESGGNKRGLERICRHLQIPVDYLHNAGNDAYVRLVSRLR</sequence>
<dbReference type="InterPro" id="IPR036397">
    <property type="entry name" value="RNaseH_sf"/>
</dbReference>
<dbReference type="PANTHER" id="PTHR28083:SF1">
    <property type="entry name" value="GOOD FOR FULL DBP5 ACTIVITY PROTEIN 2"/>
    <property type="match status" value="1"/>
</dbReference>
<gene>
    <name evidence="2" type="ORF">PHLCEN_2v3898</name>
</gene>
<accession>A0A2R6QBA2</accession>
<organism evidence="2 3">
    <name type="scientific">Hermanssonia centrifuga</name>
    <dbReference type="NCBI Taxonomy" id="98765"/>
    <lineage>
        <taxon>Eukaryota</taxon>
        <taxon>Fungi</taxon>
        <taxon>Dikarya</taxon>
        <taxon>Basidiomycota</taxon>
        <taxon>Agaricomycotina</taxon>
        <taxon>Agaricomycetes</taxon>
        <taxon>Polyporales</taxon>
        <taxon>Meruliaceae</taxon>
        <taxon>Hermanssonia</taxon>
    </lineage>
</organism>
<comment type="caution">
    <text evidence="2">The sequence shown here is derived from an EMBL/GenBank/DDBJ whole genome shotgun (WGS) entry which is preliminary data.</text>
</comment>
<dbReference type="Pfam" id="PF21762">
    <property type="entry name" value="DEDDh_C"/>
    <property type="match status" value="1"/>
</dbReference>
<dbReference type="PANTHER" id="PTHR28083">
    <property type="entry name" value="GOOD FOR FULL DBP5 ACTIVITY PROTEIN 2"/>
    <property type="match status" value="1"/>
</dbReference>
<evidence type="ECO:0000313" key="3">
    <source>
        <dbReference type="Proteomes" id="UP000186601"/>
    </source>
</evidence>
<evidence type="ECO:0000259" key="1">
    <source>
        <dbReference type="Pfam" id="PF21762"/>
    </source>
</evidence>
<reference evidence="2 3" key="1">
    <citation type="submission" date="2018-02" db="EMBL/GenBank/DDBJ databases">
        <title>Genome sequence of the basidiomycete white-rot fungus Phlebia centrifuga.</title>
        <authorList>
            <person name="Granchi Z."/>
            <person name="Peng M."/>
            <person name="de Vries R.P."/>
            <person name="Hilden K."/>
            <person name="Makela M.R."/>
            <person name="Grigoriev I."/>
            <person name="Riley R."/>
        </authorList>
    </citation>
    <scope>NUCLEOTIDE SEQUENCE [LARGE SCALE GENOMIC DNA]</scope>
    <source>
        <strain evidence="2 3">FBCC195</strain>
    </source>
</reference>